<dbReference type="EMBL" id="CM051406">
    <property type="protein sequence ID" value="KAJ4704027.1"/>
    <property type="molecule type" value="Genomic_DNA"/>
</dbReference>
<dbReference type="Proteomes" id="UP001164539">
    <property type="component" value="Chromosome 13"/>
</dbReference>
<evidence type="ECO:0000313" key="2">
    <source>
        <dbReference type="Proteomes" id="UP001164539"/>
    </source>
</evidence>
<proteinExistence type="predicted"/>
<protein>
    <submittedName>
        <fullName evidence="1">Acyl-CoA--sterol O-acyltransferase 1-like</fullName>
    </submittedName>
</protein>
<comment type="caution">
    <text evidence="1">The sequence shown here is derived from an EMBL/GenBank/DDBJ whole genome shotgun (WGS) entry which is preliminary data.</text>
</comment>
<reference evidence="1 2" key="1">
    <citation type="journal article" date="2023" name="Science">
        <title>Complex scaffold remodeling in plant triterpene biosynthesis.</title>
        <authorList>
            <person name="De La Pena R."/>
            <person name="Hodgson H."/>
            <person name="Liu J.C."/>
            <person name="Stephenson M.J."/>
            <person name="Martin A.C."/>
            <person name="Owen C."/>
            <person name="Harkess A."/>
            <person name="Leebens-Mack J."/>
            <person name="Jimenez L.E."/>
            <person name="Osbourn A."/>
            <person name="Sattely E.S."/>
        </authorList>
    </citation>
    <scope>NUCLEOTIDE SEQUENCE [LARGE SCALE GENOMIC DNA]</scope>
    <source>
        <strain evidence="2">cv. JPN11</strain>
        <tissue evidence="1">Leaf</tissue>
    </source>
</reference>
<accession>A0ACC1WYD7</accession>
<sequence>MEILQIMGMETMNSVNPIFLLLASLAYCYFLVAKLIPKGIPRVLFLLPTFYIFSSVLPWHSSSSFLRGILSYFITWISSFKLLLFCFDRGPLSAVGNFPDFFAVTIFPVKLKLEDNNYKSLLFLSRYDVVPLFNRPYLATSLQDFWGRRWNLLSSSILRETIYLPTRNALKGVVGFLSAKVAALILTLAVSGIMHEIMFYYITCGKKPTWEVTQYFVLQAIAMVFEVALKKLFRVKGWNPVHPALSVVFTIGFVVATAYWKLVLPVERNVQNEYCGF</sequence>
<keyword evidence="2" id="KW-1185">Reference proteome</keyword>
<gene>
    <name evidence="1" type="ORF">OWV82_023847</name>
</gene>
<name>A0ACC1WYD7_MELAZ</name>
<evidence type="ECO:0000313" key="1">
    <source>
        <dbReference type="EMBL" id="KAJ4704027.1"/>
    </source>
</evidence>
<organism evidence="1 2">
    <name type="scientific">Melia azedarach</name>
    <name type="common">Chinaberry tree</name>
    <dbReference type="NCBI Taxonomy" id="155640"/>
    <lineage>
        <taxon>Eukaryota</taxon>
        <taxon>Viridiplantae</taxon>
        <taxon>Streptophyta</taxon>
        <taxon>Embryophyta</taxon>
        <taxon>Tracheophyta</taxon>
        <taxon>Spermatophyta</taxon>
        <taxon>Magnoliopsida</taxon>
        <taxon>eudicotyledons</taxon>
        <taxon>Gunneridae</taxon>
        <taxon>Pentapetalae</taxon>
        <taxon>rosids</taxon>
        <taxon>malvids</taxon>
        <taxon>Sapindales</taxon>
        <taxon>Meliaceae</taxon>
        <taxon>Melia</taxon>
    </lineage>
</organism>